<sequence length="437" mass="48305">MKKASYAWFAGLTALLIFASGCSGNNGASPAAGGAGSAGGNSKVIKLTFWGGVPEEAGPTDMVKAWNEANPDVQVEYVRYVNDDSGNLKLDTALVAGESIDLYTNYAKFQLEKRVQSGGALNLSELDGYDIEGVMGEQAKAWQFDGSYYGLPTVSSQSFIWLNKNKLDAAGLGLPETNWTQSDLAEYAKVLSKDSTYGYVQSTNMFVFNMDGQLQNEFVKDGKSNLDNPVTRSSLEAWYKMMHEDKSMPAYGEQIATKLPVDASFLKGEAAMLGSGNFIFRNANNLTDYPRDFKIAFATIPRPDGARDDFRVEGGLSDVIAINPKSAYKEEAWKFLKWYADEGVVYMTKGGRIPASKKIDATETQAKLIAGFEDLYDLDSMKKVLFGDQETYINTVPVQLNDLRMEEIEHYFLKGRTLDETVQNIAKRHNELIAREK</sequence>
<dbReference type="Pfam" id="PF01547">
    <property type="entry name" value="SBP_bac_1"/>
    <property type="match status" value="1"/>
</dbReference>
<dbReference type="PROSITE" id="PS51257">
    <property type="entry name" value="PROKAR_LIPOPROTEIN"/>
    <property type="match status" value="1"/>
</dbReference>
<dbReference type="PANTHER" id="PTHR43649:SF12">
    <property type="entry name" value="DIACETYLCHITOBIOSE BINDING PROTEIN DASA"/>
    <property type="match status" value="1"/>
</dbReference>
<dbReference type="InterPro" id="IPR050490">
    <property type="entry name" value="Bact_solute-bd_prot1"/>
</dbReference>
<evidence type="ECO:0000313" key="3">
    <source>
        <dbReference type="Proteomes" id="UP000637643"/>
    </source>
</evidence>
<evidence type="ECO:0000313" key="2">
    <source>
        <dbReference type="EMBL" id="GGF90537.1"/>
    </source>
</evidence>
<dbReference type="PANTHER" id="PTHR43649">
    <property type="entry name" value="ARABINOSE-BINDING PROTEIN-RELATED"/>
    <property type="match status" value="1"/>
</dbReference>
<keyword evidence="3" id="KW-1185">Reference proteome</keyword>
<name>A0A917FL84_9BACL</name>
<accession>A0A917FL84</accession>
<comment type="caution">
    <text evidence="2">The sequence shown here is derived from an EMBL/GenBank/DDBJ whole genome shotgun (WGS) entry which is preliminary data.</text>
</comment>
<dbReference type="InterPro" id="IPR006059">
    <property type="entry name" value="SBP"/>
</dbReference>
<dbReference type="Proteomes" id="UP000637643">
    <property type="component" value="Unassembled WGS sequence"/>
</dbReference>
<dbReference type="SUPFAM" id="SSF53850">
    <property type="entry name" value="Periplasmic binding protein-like II"/>
    <property type="match status" value="1"/>
</dbReference>
<dbReference type="EMBL" id="BMKR01000017">
    <property type="protein sequence ID" value="GGF90537.1"/>
    <property type="molecule type" value="Genomic_DNA"/>
</dbReference>
<reference evidence="2" key="1">
    <citation type="journal article" date="2014" name="Int. J. Syst. Evol. Microbiol.">
        <title>Complete genome sequence of Corynebacterium casei LMG S-19264T (=DSM 44701T), isolated from a smear-ripened cheese.</title>
        <authorList>
            <consortium name="US DOE Joint Genome Institute (JGI-PGF)"/>
            <person name="Walter F."/>
            <person name="Albersmeier A."/>
            <person name="Kalinowski J."/>
            <person name="Ruckert C."/>
        </authorList>
    </citation>
    <scope>NUCLEOTIDE SEQUENCE</scope>
    <source>
        <strain evidence="2">CGMCC 1.16134</strain>
    </source>
</reference>
<gene>
    <name evidence="2" type="ORF">GCM10010912_39570</name>
</gene>
<dbReference type="RefSeq" id="WP_189027903.1">
    <property type="nucleotide sequence ID" value="NZ_BMKR01000017.1"/>
</dbReference>
<feature type="chain" id="PRO_5039115280" evidence="1">
    <location>
        <begin position="20"/>
        <end position="437"/>
    </location>
</feature>
<protein>
    <submittedName>
        <fullName evidence="2">Bicyclomycin resistance protein</fullName>
    </submittedName>
</protein>
<evidence type="ECO:0000256" key="1">
    <source>
        <dbReference type="SAM" id="SignalP"/>
    </source>
</evidence>
<keyword evidence="1" id="KW-0732">Signal</keyword>
<reference evidence="2" key="2">
    <citation type="submission" date="2020-09" db="EMBL/GenBank/DDBJ databases">
        <authorList>
            <person name="Sun Q."/>
            <person name="Zhou Y."/>
        </authorList>
    </citation>
    <scope>NUCLEOTIDE SEQUENCE</scope>
    <source>
        <strain evidence="2">CGMCC 1.16134</strain>
    </source>
</reference>
<proteinExistence type="predicted"/>
<dbReference type="AlphaFoldDB" id="A0A917FL84"/>
<organism evidence="2 3">
    <name type="scientific">Paenibacillus albidus</name>
    <dbReference type="NCBI Taxonomy" id="2041023"/>
    <lineage>
        <taxon>Bacteria</taxon>
        <taxon>Bacillati</taxon>
        <taxon>Bacillota</taxon>
        <taxon>Bacilli</taxon>
        <taxon>Bacillales</taxon>
        <taxon>Paenibacillaceae</taxon>
        <taxon>Paenibacillus</taxon>
    </lineage>
</organism>
<dbReference type="Gene3D" id="3.40.190.10">
    <property type="entry name" value="Periplasmic binding protein-like II"/>
    <property type="match status" value="1"/>
</dbReference>
<feature type="signal peptide" evidence="1">
    <location>
        <begin position="1"/>
        <end position="19"/>
    </location>
</feature>